<dbReference type="InterPro" id="IPR045113">
    <property type="entry name" value="Rpb7-like"/>
</dbReference>
<dbReference type="GO" id="GO:0003899">
    <property type="term" value="F:DNA-directed RNA polymerase activity"/>
    <property type="evidence" value="ECO:0007669"/>
    <property type="project" value="UniProtKB-UniRule"/>
</dbReference>
<dbReference type="Pfam" id="PF03876">
    <property type="entry name" value="SHS2_Rpb7-N"/>
    <property type="match status" value="1"/>
</dbReference>
<evidence type="ECO:0000313" key="6">
    <source>
        <dbReference type="EMBL" id="HDS10313.1"/>
    </source>
</evidence>
<dbReference type="InterPro" id="IPR004519">
    <property type="entry name" value="RNAP_E/RPC8"/>
</dbReference>
<keyword evidence="2 4" id="KW-0240">DNA-directed RNA polymerase</keyword>
<reference evidence="6" key="1">
    <citation type="journal article" date="2020" name="mSystems">
        <title>Genome- and Community-Level Interaction Insights into Carbon Utilization and Element Cycling Functions of Hydrothermarchaeota in Hydrothermal Sediment.</title>
        <authorList>
            <person name="Zhou Z."/>
            <person name="Liu Y."/>
            <person name="Xu W."/>
            <person name="Pan J."/>
            <person name="Luo Z.H."/>
            <person name="Li M."/>
        </authorList>
    </citation>
    <scope>NUCLEOTIDE SEQUENCE [LARGE SCALE GENOMIC DNA]</scope>
    <source>
        <strain evidence="6">SpSt-123</strain>
    </source>
</reference>
<dbReference type="CDD" id="cd04460">
    <property type="entry name" value="S1_RpoE"/>
    <property type="match status" value="1"/>
</dbReference>
<evidence type="ECO:0000256" key="2">
    <source>
        <dbReference type="ARBA" id="ARBA00022478"/>
    </source>
</evidence>
<comment type="domain">
    <text evidence="4">Forms 2 domains with an elongated structure; Rpo4 packs into the hinge region between the 2 domains.</text>
</comment>
<keyword evidence="4 6" id="KW-0548">Nucleotidyltransferase</keyword>
<sequence>MYMLSRVKDVVRVPPDKLNEPIDEIALQILNEEYSGLYDKELGIIIGVYDVKVEPFGKIYPTDGSVYYEVEMSVLSYKPFNNEVVEGPVVDIKNFGIFVRIGAIDGFVHKSQLTDEYVEYDPTRPAFILKDSRKLIEIGDKVRARIIGISVASEKEGPRIQLTMRQPYLGKIA</sequence>
<dbReference type="InterPro" id="IPR012340">
    <property type="entry name" value="NA-bd_OB-fold"/>
</dbReference>
<feature type="domain" description="S1 motif" evidence="5">
    <location>
        <begin position="82"/>
        <end position="165"/>
    </location>
</feature>
<dbReference type="SUPFAM" id="SSF50249">
    <property type="entry name" value="Nucleic acid-binding proteins"/>
    <property type="match status" value="1"/>
</dbReference>
<dbReference type="HAMAP" id="MF_00865">
    <property type="entry name" value="RNApol_arch_Rpo7"/>
    <property type="match status" value="1"/>
</dbReference>
<dbReference type="InterPro" id="IPR046399">
    <property type="entry name" value="RNApol_Rpo7"/>
</dbReference>
<comment type="subcellular location">
    <subcellularLocation>
        <location evidence="4">Cytoplasm</location>
    </subcellularLocation>
</comment>
<evidence type="ECO:0000256" key="1">
    <source>
        <dbReference type="ARBA" id="ARBA00009307"/>
    </source>
</evidence>
<keyword evidence="3 4" id="KW-0804">Transcription</keyword>
<comment type="subunit">
    <text evidence="4">Part of the RNA polymerase complex. Forms a stalk with Rpo4 that extends from the main structure.</text>
</comment>
<comment type="function">
    <text evidence="4">DNA-dependent RNA polymerase (RNAP) catalyzes the transcription of DNA into RNA using the four ribonucleoside triphosphates as substrates.</text>
</comment>
<dbReference type="SMART" id="SM00316">
    <property type="entry name" value="S1"/>
    <property type="match status" value="1"/>
</dbReference>
<comment type="caution">
    <text evidence="6">The sequence shown here is derived from an EMBL/GenBank/DDBJ whole genome shotgun (WGS) entry which is preliminary data.</text>
</comment>
<dbReference type="EC" id="2.7.7.6" evidence="4"/>
<dbReference type="InterPro" id="IPR005576">
    <property type="entry name" value="Rpb7-like_N"/>
</dbReference>
<evidence type="ECO:0000256" key="4">
    <source>
        <dbReference type="HAMAP-Rule" id="MF_00865"/>
    </source>
</evidence>
<dbReference type="PANTHER" id="PTHR12709:SF4">
    <property type="entry name" value="DNA-DIRECTED RNA POLYMERASE II SUBUNIT RPB7"/>
    <property type="match status" value="1"/>
</dbReference>
<dbReference type="PANTHER" id="PTHR12709">
    <property type="entry name" value="DNA-DIRECTED RNA POLYMERASE II, III"/>
    <property type="match status" value="1"/>
</dbReference>
<organism evidence="6">
    <name type="scientific">Fervidicoccus fontis</name>
    <dbReference type="NCBI Taxonomy" id="683846"/>
    <lineage>
        <taxon>Archaea</taxon>
        <taxon>Thermoproteota</taxon>
        <taxon>Thermoprotei</taxon>
        <taxon>Fervidicoccales</taxon>
        <taxon>Fervidicoccaceae</taxon>
        <taxon>Fervidicoccus</taxon>
    </lineage>
</organism>
<dbReference type="PROSITE" id="PS50126">
    <property type="entry name" value="S1"/>
    <property type="match status" value="1"/>
</dbReference>
<keyword evidence="4 6" id="KW-0808">Transferase</keyword>
<dbReference type="EMBL" id="DSDY01000053">
    <property type="protein sequence ID" value="HDS10313.1"/>
    <property type="molecule type" value="Genomic_DNA"/>
</dbReference>
<keyword evidence="4" id="KW-0963">Cytoplasm</keyword>
<comment type="similarity">
    <text evidence="1 4">Belongs to the eukaryotic RPB7/RPC8 RNA polymerase subunit family.</text>
</comment>
<evidence type="ECO:0000259" key="5">
    <source>
        <dbReference type="PROSITE" id="PS50126"/>
    </source>
</evidence>
<dbReference type="GO" id="GO:0000428">
    <property type="term" value="C:DNA-directed RNA polymerase complex"/>
    <property type="evidence" value="ECO:0007669"/>
    <property type="project" value="UniProtKB-KW"/>
</dbReference>
<comment type="catalytic activity">
    <reaction evidence="4">
        <text>RNA(n) + a ribonucleoside 5'-triphosphate = RNA(n+1) + diphosphate</text>
        <dbReference type="Rhea" id="RHEA:21248"/>
        <dbReference type="Rhea" id="RHEA-COMP:14527"/>
        <dbReference type="Rhea" id="RHEA-COMP:17342"/>
        <dbReference type="ChEBI" id="CHEBI:33019"/>
        <dbReference type="ChEBI" id="CHEBI:61557"/>
        <dbReference type="ChEBI" id="CHEBI:140395"/>
        <dbReference type="EC" id="2.7.7.6"/>
    </reaction>
</comment>
<dbReference type="SUPFAM" id="SSF88798">
    <property type="entry name" value="N-terminal, heterodimerisation domain of RBP7 (RpoE)"/>
    <property type="match status" value="1"/>
</dbReference>
<dbReference type="InterPro" id="IPR036898">
    <property type="entry name" value="RNA_pol_Rpb7-like_N_sf"/>
</dbReference>
<dbReference type="Gene3D" id="2.40.50.140">
    <property type="entry name" value="Nucleic acid-binding proteins"/>
    <property type="match status" value="1"/>
</dbReference>
<evidence type="ECO:0000256" key="3">
    <source>
        <dbReference type="ARBA" id="ARBA00023163"/>
    </source>
</evidence>
<dbReference type="NCBIfam" id="TIGR00448">
    <property type="entry name" value="rpoE"/>
    <property type="match status" value="1"/>
</dbReference>
<protein>
    <recommendedName>
        <fullName evidence="4">DNA-directed RNA polymerase subunit Rpo7</fullName>
        <ecNumber evidence="4">2.7.7.6</ecNumber>
    </recommendedName>
    <alternativeName>
        <fullName evidence="4">DNA-directed RNA polymerase subunit E</fullName>
    </alternativeName>
</protein>
<dbReference type="AlphaFoldDB" id="A0A7C1IHI7"/>
<accession>A0A7C1IHI7</accession>
<proteinExistence type="inferred from homology"/>
<dbReference type="GO" id="GO:0006352">
    <property type="term" value="P:DNA-templated transcription initiation"/>
    <property type="evidence" value="ECO:0007669"/>
    <property type="project" value="InterPro"/>
</dbReference>
<dbReference type="InterPro" id="IPR003029">
    <property type="entry name" value="S1_domain"/>
</dbReference>
<dbReference type="Pfam" id="PF00575">
    <property type="entry name" value="S1"/>
    <property type="match status" value="1"/>
</dbReference>
<dbReference type="GO" id="GO:0005737">
    <property type="term" value="C:cytoplasm"/>
    <property type="evidence" value="ECO:0007669"/>
    <property type="project" value="UniProtKB-SubCell"/>
</dbReference>
<dbReference type="GO" id="GO:0003677">
    <property type="term" value="F:DNA binding"/>
    <property type="evidence" value="ECO:0007669"/>
    <property type="project" value="InterPro"/>
</dbReference>
<dbReference type="NCBIfam" id="NF006333">
    <property type="entry name" value="PRK08563.1"/>
    <property type="match status" value="1"/>
</dbReference>
<dbReference type="Gene3D" id="3.30.1490.120">
    <property type="entry name" value="RNA polymerase Rpb7-like, N-terminal domain"/>
    <property type="match status" value="1"/>
</dbReference>
<name>A0A7C1IHI7_9CREN</name>
<gene>
    <name evidence="4" type="primary">rpo7</name>
    <name evidence="4" type="synonym">rpoE</name>
    <name evidence="6" type="ORF">ENO04_01625</name>
</gene>